<dbReference type="GO" id="GO:0015031">
    <property type="term" value="P:protein transport"/>
    <property type="evidence" value="ECO:0007669"/>
    <property type="project" value="UniProtKB-UniRule"/>
</dbReference>
<comment type="caution">
    <text evidence="11">The sequence shown here is derived from an EMBL/GenBank/DDBJ whole genome shotgun (WGS) entry which is preliminary data.</text>
</comment>
<feature type="region of interest" description="Disordered" evidence="10">
    <location>
        <begin position="43"/>
        <end position="112"/>
    </location>
</feature>
<name>A0A166VGZ5_9PEZI</name>
<dbReference type="GO" id="GO:0031965">
    <property type="term" value="C:nuclear membrane"/>
    <property type="evidence" value="ECO:0007669"/>
    <property type="project" value="TreeGrafter"/>
</dbReference>
<feature type="compositionally biased region" description="Low complexity" evidence="10">
    <location>
        <begin position="86"/>
        <end position="102"/>
    </location>
</feature>
<dbReference type="AlphaFoldDB" id="A0A166VGZ5"/>
<evidence type="ECO:0000256" key="5">
    <source>
        <dbReference type="ARBA" id="ARBA00022490"/>
    </source>
</evidence>
<evidence type="ECO:0000256" key="7">
    <source>
        <dbReference type="ARBA" id="ARBA00023242"/>
    </source>
</evidence>
<evidence type="ECO:0000256" key="9">
    <source>
        <dbReference type="RuleBase" id="RU368013"/>
    </source>
</evidence>
<dbReference type="Gene3D" id="1.20.58.1590">
    <property type="entry name" value="Tethering factor for nuclear proteasome Cut8/Sts1"/>
    <property type="match status" value="1"/>
</dbReference>
<dbReference type="FunFam" id="1.20.58.1590:FF:000001">
    <property type="entry name" value="Tethering factor for nuclear proteasome STS1"/>
    <property type="match status" value="1"/>
</dbReference>
<comment type="similarity">
    <text evidence="1 9">Belongs to the cut8/STS1 family.</text>
</comment>
<feature type="compositionally biased region" description="Polar residues" evidence="10">
    <location>
        <begin position="58"/>
        <end position="72"/>
    </location>
</feature>
<evidence type="ECO:0000256" key="1">
    <source>
        <dbReference type="ARBA" id="ARBA00006199"/>
    </source>
</evidence>
<proteinExistence type="inferred from homology"/>
<evidence type="ECO:0000256" key="2">
    <source>
        <dbReference type="ARBA" id="ARBA00011464"/>
    </source>
</evidence>
<dbReference type="GO" id="GO:0071630">
    <property type="term" value="P:nuclear protein quality control by the ubiquitin-proteasome system"/>
    <property type="evidence" value="ECO:0007669"/>
    <property type="project" value="UniProtKB-UniRule"/>
</dbReference>
<keyword evidence="4 9" id="KW-0813">Transport</keyword>
<organism evidence="11 12">
    <name type="scientific">Colletotrichum tofieldiae</name>
    <dbReference type="NCBI Taxonomy" id="708197"/>
    <lineage>
        <taxon>Eukaryota</taxon>
        <taxon>Fungi</taxon>
        <taxon>Dikarya</taxon>
        <taxon>Ascomycota</taxon>
        <taxon>Pezizomycotina</taxon>
        <taxon>Sordariomycetes</taxon>
        <taxon>Hypocreomycetidae</taxon>
        <taxon>Glomerellales</taxon>
        <taxon>Glomerellaceae</taxon>
        <taxon>Colletotrichum</taxon>
        <taxon>Colletotrichum spaethianum species complex</taxon>
    </lineage>
</organism>
<feature type="region of interest" description="Disordered" evidence="10">
    <location>
        <begin position="1"/>
        <end position="30"/>
    </location>
</feature>
<feature type="non-terminal residue" evidence="11">
    <location>
        <position position="1"/>
    </location>
</feature>
<evidence type="ECO:0000256" key="8">
    <source>
        <dbReference type="ARBA" id="ARBA00025651"/>
    </source>
</evidence>
<dbReference type="PANTHER" id="PTHR28032:SF1">
    <property type="entry name" value="FI02826P"/>
    <property type="match status" value="1"/>
</dbReference>
<evidence type="ECO:0000256" key="4">
    <source>
        <dbReference type="ARBA" id="ARBA00022448"/>
    </source>
</evidence>
<keyword evidence="12" id="KW-1185">Reference proteome</keyword>
<reference evidence="11 12" key="1">
    <citation type="submission" date="2015-06" db="EMBL/GenBank/DDBJ databases">
        <title>Survival trade-offs in plant roots during colonization by closely related pathogenic and mutualistic fungi.</title>
        <authorList>
            <person name="Hacquard S."/>
            <person name="Kracher B."/>
            <person name="Hiruma K."/>
            <person name="Weinman A."/>
            <person name="Muench P."/>
            <person name="Garrido Oter R."/>
            <person name="Ver Loren van Themaat E."/>
            <person name="Dallerey J.-F."/>
            <person name="Damm U."/>
            <person name="Henrissat B."/>
            <person name="Lespinet O."/>
            <person name="Thon M."/>
            <person name="Kemen E."/>
            <person name="McHardy A.C."/>
            <person name="Schulze-Lefert P."/>
            <person name="O'Connell R.J."/>
        </authorList>
    </citation>
    <scope>NUCLEOTIDE SEQUENCE [LARGE SCALE GENOMIC DNA]</scope>
    <source>
        <strain evidence="11 12">0861</strain>
    </source>
</reference>
<feature type="region of interest" description="Disordered" evidence="10">
    <location>
        <begin position="306"/>
        <end position="328"/>
    </location>
</feature>
<evidence type="ECO:0000256" key="6">
    <source>
        <dbReference type="ARBA" id="ARBA00022927"/>
    </source>
</evidence>
<dbReference type="EMBL" id="LFIV01000031">
    <property type="protein sequence ID" value="KZL74554.1"/>
    <property type="molecule type" value="Genomic_DNA"/>
</dbReference>
<keyword evidence="11" id="KW-0946">Virion</keyword>
<dbReference type="Proteomes" id="UP000076552">
    <property type="component" value="Unassembled WGS sequence"/>
</dbReference>
<keyword evidence="7 9" id="KW-0539">Nucleus</keyword>
<comment type="function">
    <text evidence="8 9">Involved in ubiquitin-mediated protein degradation. Regulatory factor in the ubiquitin/proteasome pathway that controls the turnover of proteasome substrates. Targets proteasomes to the nucleus and facilitates the degradation of nuclear proteins.</text>
</comment>
<dbReference type="GO" id="GO:0070628">
    <property type="term" value="F:proteasome binding"/>
    <property type="evidence" value="ECO:0007669"/>
    <property type="project" value="TreeGrafter"/>
</dbReference>
<dbReference type="InterPro" id="IPR013868">
    <property type="entry name" value="Cut8/Sts1_fam"/>
</dbReference>
<comment type="subunit">
    <text evidence="2 9">Binds the proteasome.</text>
</comment>
<dbReference type="PANTHER" id="PTHR28032">
    <property type="entry name" value="FI02826P"/>
    <property type="match status" value="1"/>
</dbReference>
<dbReference type="Pfam" id="PF08559">
    <property type="entry name" value="Cut8"/>
    <property type="match status" value="1"/>
</dbReference>
<keyword evidence="11" id="KW-0261">Viral envelope protein</keyword>
<evidence type="ECO:0000256" key="3">
    <source>
        <dbReference type="ARBA" id="ARBA00016204"/>
    </source>
</evidence>
<keyword evidence="6 9" id="KW-0653">Protein transport</keyword>
<dbReference type="InterPro" id="IPR038422">
    <property type="entry name" value="Cut8/Sts1_sf"/>
</dbReference>
<protein>
    <recommendedName>
        <fullName evidence="3 9">Tethering factor for nuclear proteasome STS1</fullName>
    </recommendedName>
</protein>
<accession>A0A166VGZ5</accession>
<evidence type="ECO:0000313" key="12">
    <source>
        <dbReference type="Proteomes" id="UP000076552"/>
    </source>
</evidence>
<comment type="subcellular location">
    <subcellularLocation>
        <location evidence="9">Cytoplasm</location>
    </subcellularLocation>
    <subcellularLocation>
        <location evidence="9">Nucleus</location>
    </subcellularLocation>
</comment>
<dbReference type="GO" id="GO:0005737">
    <property type="term" value="C:cytoplasm"/>
    <property type="evidence" value="ECO:0007669"/>
    <property type="project" value="UniProtKB-SubCell"/>
</dbReference>
<evidence type="ECO:0000256" key="10">
    <source>
        <dbReference type="SAM" id="MobiDB-lite"/>
    </source>
</evidence>
<sequence length="345" mass="38190">RCRRRRWSQASSSSRVNKEETSRPAPTPDLLFRINSNMNVLLSPQPPLFQHPHEANRISPSRSLSPFHNMATSRKRKADEDGDEMSLSPRSSPSASSRQLQRPSKKVRSNELVGRPLTLPRLLETLDPTALRTVLERICERHPDIGQEVVSSAPRPTVAAAHGVLQEYQEKMKAAIPYGETSPDYTYYRVKAPLTALIDALLDFTPQYLPPNETQTTVSLQYLDGATKIIHALPDWEPQQYRHHKENAYDEIAKAWALVINEAAKRGGGLSLHTGGWDQILAKHHEISGGRMGTAMNAMATSVSWMAHGGSSNGQQPGNPSSDPNSILNQLMSGTYGAPVRVGPW</sequence>
<keyword evidence="5 9" id="KW-0963">Cytoplasm</keyword>
<feature type="compositionally biased region" description="Polar residues" evidence="10">
    <location>
        <begin position="313"/>
        <end position="328"/>
    </location>
</feature>
<dbReference type="STRING" id="708197.A0A166VGZ5"/>
<dbReference type="GO" id="GO:0031144">
    <property type="term" value="P:proteasome localization"/>
    <property type="evidence" value="ECO:0007669"/>
    <property type="project" value="UniProtKB-UniRule"/>
</dbReference>
<gene>
    <name evidence="11" type="ORF">CT0861_10556</name>
</gene>
<evidence type="ECO:0000313" key="11">
    <source>
        <dbReference type="EMBL" id="KZL74554.1"/>
    </source>
</evidence>